<dbReference type="AlphaFoldDB" id="A0A2Z6ZSB3"/>
<keyword evidence="3" id="KW-1185">Reference proteome</keyword>
<dbReference type="Proteomes" id="UP000250235">
    <property type="component" value="Unassembled WGS sequence"/>
</dbReference>
<gene>
    <name evidence="2" type="ORF">F511_46923</name>
</gene>
<accession>A0A2Z6ZSB3</accession>
<feature type="compositionally biased region" description="Polar residues" evidence="1">
    <location>
        <begin position="12"/>
        <end position="27"/>
    </location>
</feature>
<reference evidence="2 3" key="1">
    <citation type="journal article" date="2015" name="Proc. Natl. Acad. Sci. U.S.A.">
        <title>The resurrection genome of Boea hygrometrica: A blueprint for survival of dehydration.</title>
        <authorList>
            <person name="Xiao L."/>
            <person name="Yang G."/>
            <person name="Zhang L."/>
            <person name="Yang X."/>
            <person name="Zhao S."/>
            <person name="Ji Z."/>
            <person name="Zhou Q."/>
            <person name="Hu M."/>
            <person name="Wang Y."/>
            <person name="Chen M."/>
            <person name="Xu Y."/>
            <person name="Jin H."/>
            <person name="Xiao X."/>
            <person name="Hu G."/>
            <person name="Bao F."/>
            <person name="Hu Y."/>
            <person name="Wan P."/>
            <person name="Li L."/>
            <person name="Deng X."/>
            <person name="Kuang T."/>
            <person name="Xiang C."/>
            <person name="Zhu J.K."/>
            <person name="Oliver M.J."/>
            <person name="He Y."/>
        </authorList>
    </citation>
    <scope>NUCLEOTIDE SEQUENCE [LARGE SCALE GENOMIC DNA]</scope>
    <source>
        <strain evidence="3">cv. XS01</strain>
    </source>
</reference>
<organism evidence="2 3">
    <name type="scientific">Dorcoceras hygrometricum</name>
    <dbReference type="NCBI Taxonomy" id="472368"/>
    <lineage>
        <taxon>Eukaryota</taxon>
        <taxon>Viridiplantae</taxon>
        <taxon>Streptophyta</taxon>
        <taxon>Embryophyta</taxon>
        <taxon>Tracheophyta</taxon>
        <taxon>Spermatophyta</taxon>
        <taxon>Magnoliopsida</taxon>
        <taxon>eudicotyledons</taxon>
        <taxon>Gunneridae</taxon>
        <taxon>Pentapetalae</taxon>
        <taxon>asterids</taxon>
        <taxon>lamiids</taxon>
        <taxon>Lamiales</taxon>
        <taxon>Gesneriaceae</taxon>
        <taxon>Didymocarpoideae</taxon>
        <taxon>Trichosporeae</taxon>
        <taxon>Loxocarpinae</taxon>
        <taxon>Dorcoceras</taxon>
    </lineage>
</organism>
<evidence type="ECO:0000313" key="3">
    <source>
        <dbReference type="Proteomes" id="UP000250235"/>
    </source>
</evidence>
<protein>
    <submittedName>
        <fullName evidence="2">Permease of the major facilitator superfamily (ISS)</fullName>
    </submittedName>
</protein>
<feature type="region of interest" description="Disordered" evidence="1">
    <location>
        <begin position="1"/>
        <end position="52"/>
    </location>
</feature>
<name>A0A2Z6ZSB3_9LAMI</name>
<evidence type="ECO:0000313" key="2">
    <source>
        <dbReference type="EMBL" id="KZT76052.1"/>
    </source>
</evidence>
<dbReference type="EMBL" id="KV159349">
    <property type="protein sequence ID" value="KZT76052.1"/>
    <property type="molecule type" value="Genomic_DNA"/>
</dbReference>
<sequence length="130" mass="14414">MRRPARIHRSSSGRPTARSGASTSHNVSARRRNESRGVAAQVRASPPNGRSISVEHHRARAAQGQRIVGQLHAQRLRVVHRPSFAHRAQASRDSRASARVRALARGAPPRKAAARRPDQNFDFPILKFNK</sequence>
<feature type="compositionally biased region" description="Basic residues" evidence="1">
    <location>
        <begin position="1"/>
        <end position="11"/>
    </location>
</feature>
<evidence type="ECO:0000256" key="1">
    <source>
        <dbReference type="SAM" id="MobiDB-lite"/>
    </source>
</evidence>
<proteinExistence type="predicted"/>